<dbReference type="RefSeq" id="WP_106308038.1">
    <property type="nucleotide sequence ID" value="NZ_PVWO01000265.1"/>
</dbReference>
<reference evidence="2 3" key="1">
    <citation type="submission" date="2018-03" db="EMBL/GenBank/DDBJ databases">
        <title>The ancient ancestry and fast evolution of plastids.</title>
        <authorList>
            <person name="Moore K.R."/>
            <person name="Magnabosco C."/>
            <person name="Momper L."/>
            <person name="Gold D.A."/>
            <person name="Bosak T."/>
            <person name="Fournier G.P."/>
        </authorList>
    </citation>
    <scope>NUCLEOTIDE SEQUENCE [LARGE SCALE GENOMIC DNA]</scope>
    <source>
        <strain evidence="2 3">CCALA 037</strain>
    </source>
</reference>
<dbReference type="InterPro" id="IPR025309">
    <property type="entry name" value="KTSC_dom"/>
</dbReference>
<comment type="caution">
    <text evidence="2">The sequence shown here is derived from an EMBL/GenBank/DDBJ whole genome shotgun (WGS) entry which is preliminary data.</text>
</comment>
<evidence type="ECO:0000313" key="3">
    <source>
        <dbReference type="Proteomes" id="UP000238937"/>
    </source>
</evidence>
<evidence type="ECO:0000259" key="1">
    <source>
        <dbReference type="Pfam" id="PF13619"/>
    </source>
</evidence>
<dbReference type="Pfam" id="PF13619">
    <property type="entry name" value="KTSC"/>
    <property type="match status" value="1"/>
</dbReference>
<dbReference type="Proteomes" id="UP000238937">
    <property type="component" value="Unassembled WGS sequence"/>
</dbReference>
<evidence type="ECO:0000313" key="2">
    <source>
        <dbReference type="EMBL" id="PSB54356.1"/>
    </source>
</evidence>
<dbReference type="OrthoDB" id="8612029at2"/>
<sequence>MKLSKIDLSSLKAIAHDEDGLKLLIEREDEIEYIEIPAPLAAYEGLQLLDRIIASTPEIEPYEEHIEMLPAHSTMAAQVGYDYDREILQIEFNSGAVYQYSEVEPELWEDLQATDSIGSFYNQEIKGYYPSTRIE</sequence>
<protein>
    <submittedName>
        <fullName evidence="2">KTSC domain-containing protein</fullName>
    </submittedName>
</protein>
<gene>
    <name evidence="2" type="ORF">C7B77_18380</name>
</gene>
<name>A0A2T1GAQ2_9CYAN</name>
<accession>A0A2T1GAQ2</accession>
<proteinExistence type="predicted"/>
<feature type="domain" description="KTSC" evidence="1">
    <location>
        <begin position="73"/>
        <end position="129"/>
    </location>
</feature>
<dbReference type="EMBL" id="PVWO01000265">
    <property type="protein sequence ID" value="PSB54356.1"/>
    <property type="molecule type" value="Genomic_DNA"/>
</dbReference>
<keyword evidence="3" id="KW-1185">Reference proteome</keyword>
<dbReference type="AlphaFoldDB" id="A0A2T1GAQ2"/>
<organism evidence="2 3">
    <name type="scientific">Chamaesiphon polymorphus CCALA 037</name>
    <dbReference type="NCBI Taxonomy" id="2107692"/>
    <lineage>
        <taxon>Bacteria</taxon>
        <taxon>Bacillati</taxon>
        <taxon>Cyanobacteriota</taxon>
        <taxon>Cyanophyceae</taxon>
        <taxon>Gomontiellales</taxon>
        <taxon>Chamaesiphonaceae</taxon>
        <taxon>Chamaesiphon</taxon>
    </lineage>
</organism>